<keyword evidence="3" id="KW-1185">Reference proteome</keyword>
<feature type="compositionally biased region" description="Gly residues" evidence="1">
    <location>
        <begin position="9"/>
        <end position="18"/>
    </location>
</feature>
<evidence type="ECO:0000313" key="3">
    <source>
        <dbReference type="Proteomes" id="UP000501690"/>
    </source>
</evidence>
<evidence type="ECO:0000313" key="2">
    <source>
        <dbReference type="EMBL" id="QCE04904.1"/>
    </source>
</evidence>
<feature type="compositionally biased region" description="Pro residues" evidence="1">
    <location>
        <begin position="149"/>
        <end position="161"/>
    </location>
</feature>
<feature type="compositionally biased region" description="Basic and acidic residues" evidence="1">
    <location>
        <begin position="104"/>
        <end position="114"/>
    </location>
</feature>
<reference evidence="2 3" key="1">
    <citation type="submission" date="2019-04" db="EMBL/GenBank/DDBJ databases">
        <title>An improved genome assembly and genetic linkage map for asparagus bean, Vigna unguiculata ssp. sesquipedialis.</title>
        <authorList>
            <person name="Xia Q."/>
            <person name="Zhang R."/>
            <person name="Dong Y."/>
        </authorList>
    </citation>
    <scope>NUCLEOTIDE SEQUENCE [LARGE SCALE GENOMIC DNA]</scope>
    <source>
        <tissue evidence="2">Leaf</tissue>
    </source>
</reference>
<dbReference type="EMBL" id="CP039352">
    <property type="protein sequence ID" value="QCE04904.1"/>
    <property type="molecule type" value="Genomic_DNA"/>
</dbReference>
<feature type="region of interest" description="Disordered" evidence="1">
    <location>
        <begin position="1"/>
        <end position="55"/>
    </location>
</feature>
<sequence length="206" mass="21855">MLEYKVGTIDGGDVGQGGEKQDGVVEFDLDKVGEVEPEPVEPEPIEPEPIEPEPVVPQPVEVEPLLPEPDGEDRIGLDNLGIVEGLVEGGDRVAHVESWSDSGPDGRTDKSVYGHHDEGLIDVLIDSDIEHEPHKWQGSVHVQASTQPSQPPSQQPTPTPSQPHSQAAQPSTPASQPHSEPSQQGIACGASTQSSVKTTVAPRAYA</sequence>
<accession>A0A4D6MVY8</accession>
<feature type="compositionally biased region" description="Basic and acidic residues" evidence="1">
    <location>
        <begin position="19"/>
        <end position="34"/>
    </location>
</feature>
<dbReference type="Proteomes" id="UP000501690">
    <property type="component" value="Linkage Group LG8"/>
</dbReference>
<gene>
    <name evidence="2" type="ORF">DEO72_LG8g2945</name>
</gene>
<proteinExistence type="predicted"/>
<name>A0A4D6MVY8_VIGUN</name>
<feature type="compositionally biased region" description="Polar residues" evidence="1">
    <location>
        <begin position="167"/>
        <end position="198"/>
    </location>
</feature>
<feature type="compositionally biased region" description="Acidic residues" evidence="1">
    <location>
        <begin position="35"/>
        <end position="51"/>
    </location>
</feature>
<feature type="region of interest" description="Disordered" evidence="1">
    <location>
        <begin position="126"/>
        <end position="206"/>
    </location>
</feature>
<organism evidence="2 3">
    <name type="scientific">Vigna unguiculata</name>
    <name type="common">Cowpea</name>
    <dbReference type="NCBI Taxonomy" id="3917"/>
    <lineage>
        <taxon>Eukaryota</taxon>
        <taxon>Viridiplantae</taxon>
        <taxon>Streptophyta</taxon>
        <taxon>Embryophyta</taxon>
        <taxon>Tracheophyta</taxon>
        <taxon>Spermatophyta</taxon>
        <taxon>Magnoliopsida</taxon>
        <taxon>eudicotyledons</taxon>
        <taxon>Gunneridae</taxon>
        <taxon>Pentapetalae</taxon>
        <taxon>rosids</taxon>
        <taxon>fabids</taxon>
        <taxon>Fabales</taxon>
        <taxon>Fabaceae</taxon>
        <taxon>Papilionoideae</taxon>
        <taxon>50 kb inversion clade</taxon>
        <taxon>NPAAA clade</taxon>
        <taxon>indigoferoid/millettioid clade</taxon>
        <taxon>Phaseoleae</taxon>
        <taxon>Vigna</taxon>
    </lineage>
</organism>
<evidence type="ECO:0000256" key="1">
    <source>
        <dbReference type="SAM" id="MobiDB-lite"/>
    </source>
</evidence>
<protein>
    <submittedName>
        <fullName evidence="2">Uncharacterized protein</fullName>
    </submittedName>
</protein>
<feature type="region of interest" description="Disordered" evidence="1">
    <location>
        <begin position="94"/>
        <end position="114"/>
    </location>
</feature>
<dbReference type="AlphaFoldDB" id="A0A4D6MVY8"/>